<accession>A0A4D9D8P3</accession>
<gene>
    <name evidence="7" type="ORF">NSK_002571</name>
</gene>
<name>A0A4D9D8P3_9STRA</name>
<feature type="compositionally biased region" description="Gly residues" evidence="5">
    <location>
        <begin position="114"/>
        <end position="133"/>
    </location>
</feature>
<dbReference type="PROSITE" id="PS50089">
    <property type="entry name" value="ZF_RING_2"/>
    <property type="match status" value="1"/>
</dbReference>
<feature type="region of interest" description="Disordered" evidence="5">
    <location>
        <begin position="112"/>
        <end position="137"/>
    </location>
</feature>
<feature type="region of interest" description="Disordered" evidence="5">
    <location>
        <begin position="69"/>
        <end position="97"/>
    </location>
</feature>
<keyword evidence="2 4" id="KW-0863">Zinc-finger</keyword>
<dbReference type="Gene3D" id="3.30.40.10">
    <property type="entry name" value="Zinc/RING finger domain, C3HC4 (zinc finger)"/>
    <property type="match status" value="1"/>
</dbReference>
<evidence type="ECO:0000256" key="3">
    <source>
        <dbReference type="ARBA" id="ARBA00022833"/>
    </source>
</evidence>
<dbReference type="InterPro" id="IPR051834">
    <property type="entry name" value="RING_finger_E3_ligase"/>
</dbReference>
<dbReference type="SMART" id="SM00184">
    <property type="entry name" value="RING"/>
    <property type="match status" value="1"/>
</dbReference>
<evidence type="ECO:0000256" key="2">
    <source>
        <dbReference type="ARBA" id="ARBA00022771"/>
    </source>
</evidence>
<dbReference type="GO" id="GO:0061630">
    <property type="term" value="F:ubiquitin protein ligase activity"/>
    <property type="evidence" value="ECO:0007669"/>
    <property type="project" value="TreeGrafter"/>
</dbReference>
<evidence type="ECO:0000313" key="7">
    <source>
        <dbReference type="EMBL" id="TFJ86363.1"/>
    </source>
</evidence>
<feature type="domain" description="RING-type" evidence="6">
    <location>
        <begin position="298"/>
        <end position="340"/>
    </location>
</feature>
<dbReference type="GO" id="GO:0006511">
    <property type="term" value="P:ubiquitin-dependent protein catabolic process"/>
    <property type="evidence" value="ECO:0007669"/>
    <property type="project" value="TreeGrafter"/>
</dbReference>
<evidence type="ECO:0000256" key="1">
    <source>
        <dbReference type="ARBA" id="ARBA00022723"/>
    </source>
</evidence>
<feature type="compositionally biased region" description="Polar residues" evidence="5">
    <location>
        <begin position="69"/>
        <end position="86"/>
    </location>
</feature>
<reference evidence="7 8" key="1">
    <citation type="submission" date="2019-01" db="EMBL/GenBank/DDBJ databases">
        <title>Nuclear Genome Assembly of the Microalgal Biofuel strain Nannochloropsis salina CCMP1776.</title>
        <authorList>
            <person name="Hovde B."/>
        </authorList>
    </citation>
    <scope>NUCLEOTIDE SEQUENCE [LARGE SCALE GENOMIC DNA]</scope>
    <source>
        <strain evidence="7 8">CCMP1776</strain>
    </source>
</reference>
<dbReference type="Proteomes" id="UP000355283">
    <property type="component" value="Unassembled WGS sequence"/>
</dbReference>
<feature type="region of interest" description="Disordered" evidence="5">
    <location>
        <begin position="150"/>
        <end position="199"/>
    </location>
</feature>
<keyword evidence="1" id="KW-0479">Metal-binding</keyword>
<keyword evidence="8" id="KW-1185">Reference proteome</keyword>
<feature type="compositionally biased region" description="Acidic residues" evidence="5">
    <location>
        <begin position="179"/>
        <end position="199"/>
    </location>
</feature>
<feature type="compositionally biased region" description="Basic residues" evidence="5">
    <location>
        <begin position="165"/>
        <end position="175"/>
    </location>
</feature>
<dbReference type="CDD" id="cd16454">
    <property type="entry name" value="RING-H2_PA-TM-RING"/>
    <property type="match status" value="1"/>
</dbReference>
<dbReference type="OrthoDB" id="202189at2759"/>
<dbReference type="GO" id="GO:0008270">
    <property type="term" value="F:zinc ion binding"/>
    <property type="evidence" value="ECO:0007669"/>
    <property type="project" value="UniProtKB-KW"/>
</dbReference>
<proteinExistence type="predicted"/>
<comment type="caution">
    <text evidence="7">The sequence shown here is derived from an EMBL/GenBank/DDBJ whole genome shotgun (WGS) entry which is preliminary data.</text>
</comment>
<dbReference type="PANTHER" id="PTHR45931:SF3">
    <property type="entry name" value="RING ZINC FINGER-CONTAINING PROTEIN"/>
    <property type="match status" value="1"/>
</dbReference>
<evidence type="ECO:0000313" key="8">
    <source>
        <dbReference type="Proteomes" id="UP000355283"/>
    </source>
</evidence>
<dbReference type="InterPro" id="IPR001841">
    <property type="entry name" value="Znf_RING"/>
</dbReference>
<dbReference type="AlphaFoldDB" id="A0A4D9D8P3"/>
<feature type="region of interest" description="Disordered" evidence="5">
    <location>
        <begin position="215"/>
        <end position="234"/>
    </location>
</feature>
<feature type="compositionally biased region" description="Gly residues" evidence="5">
    <location>
        <begin position="217"/>
        <end position="230"/>
    </location>
</feature>
<protein>
    <recommendedName>
        <fullName evidence="6">RING-type domain-containing protein</fullName>
    </recommendedName>
</protein>
<dbReference type="EMBL" id="SDOX01000009">
    <property type="protein sequence ID" value="TFJ86363.1"/>
    <property type="molecule type" value="Genomic_DNA"/>
</dbReference>
<dbReference type="InterPro" id="IPR013083">
    <property type="entry name" value="Znf_RING/FYVE/PHD"/>
</dbReference>
<dbReference type="PANTHER" id="PTHR45931">
    <property type="entry name" value="SI:CH211-59O9.10"/>
    <property type="match status" value="1"/>
</dbReference>
<dbReference type="GO" id="GO:0005634">
    <property type="term" value="C:nucleus"/>
    <property type="evidence" value="ECO:0007669"/>
    <property type="project" value="TreeGrafter"/>
</dbReference>
<evidence type="ECO:0000256" key="5">
    <source>
        <dbReference type="SAM" id="MobiDB-lite"/>
    </source>
</evidence>
<dbReference type="SUPFAM" id="SSF57850">
    <property type="entry name" value="RING/U-box"/>
    <property type="match status" value="1"/>
</dbReference>
<evidence type="ECO:0000256" key="4">
    <source>
        <dbReference type="PROSITE-ProRule" id="PRU00175"/>
    </source>
</evidence>
<keyword evidence="3" id="KW-0862">Zinc</keyword>
<evidence type="ECO:0000259" key="6">
    <source>
        <dbReference type="PROSITE" id="PS50089"/>
    </source>
</evidence>
<organism evidence="7 8">
    <name type="scientific">Nannochloropsis salina CCMP1776</name>
    <dbReference type="NCBI Taxonomy" id="1027361"/>
    <lineage>
        <taxon>Eukaryota</taxon>
        <taxon>Sar</taxon>
        <taxon>Stramenopiles</taxon>
        <taxon>Ochrophyta</taxon>
        <taxon>Eustigmatophyceae</taxon>
        <taxon>Eustigmatales</taxon>
        <taxon>Monodopsidaceae</taxon>
        <taxon>Microchloropsis</taxon>
        <taxon>Microchloropsis salina</taxon>
    </lineage>
</organism>
<dbReference type="Pfam" id="PF13639">
    <property type="entry name" value="zf-RING_2"/>
    <property type="match status" value="1"/>
</dbReference>
<sequence>MAASSSSTSSSLPSTSDSWWCHACHQRVPASLTDENGVDMGGELICPRCQGSFVEKIEGTNEADFAAFTQSPSTESNSGDPNTSLAGRSRGSRENREGMQDPSLLFVQSLMQALGGGGGGGGGGRGGGGGGRGAPQVSMLAPIPLQNIGLQDTRWGANSGEAGGRGRRRGRRRRRSEGEGGEEEREGEEEGGGGGEEEGSADILMELVMESVRRSLMGGGGGEGGGGGRGGEGDGARFLERMVVGDMNALVAQLMRREAHQTHASPASETAIASLETVVWEEVREGTDRGGGAEERECVVCQEELGDGKVLKRMPCGHVFHGECVETWLRRHANNCPICRRALEEEGEPGREGEGRGR</sequence>